<dbReference type="Proteomes" id="UP000198855">
    <property type="component" value="Unassembled WGS sequence"/>
</dbReference>
<accession>A0A1I2D2B4</accession>
<keyword evidence="1" id="KW-0805">Transcription regulation</keyword>
<dbReference type="STRING" id="1045775.SAMN05216378_3907"/>
<proteinExistence type="predicted"/>
<keyword evidence="2 5" id="KW-0238">DNA-binding</keyword>
<evidence type="ECO:0000256" key="1">
    <source>
        <dbReference type="ARBA" id="ARBA00023015"/>
    </source>
</evidence>
<dbReference type="PROSITE" id="PS01117">
    <property type="entry name" value="HTH_MARR_1"/>
    <property type="match status" value="1"/>
</dbReference>
<dbReference type="PANTHER" id="PTHR42756">
    <property type="entry name" value="TRANSCRIPTIONAL REGULATOR, MARR"/>
    <property type="match status" value="1"/>
</dbReference>
<dbReference type="GO" id="GO:0003677">
    <property type="term" value="F:DNA binding"/>
    <property type="evidence" value="ECO:0007669"/>
    <property type="project" value="UniProtKB-KW"/>
</dbReference>
<dbReference type="AlphaFoldDB" id="A0A1I2D2B4"/>
<dbReference type="InterPro" id="IPR036388">
    <property type="entry name" value="WH-like_DNA-bd_sf"/>
</dbReference>
<dbReference type="Gene3D" id="1.10.10.10">
    <property type="entry name" value="Winged helix-like DNA-binding domain superfamily/Winged helix DNA-binding domain"/>
    <property type="match status" value="1"/>
</dbReference>
<evidence type="ECO:0000313" key="5">
    <source>
        <dbReference type="EMBL" id="SFE74193.1"/>
    </source>
</evidence>
<reference evidence="6" key="1">
    <citation type="submission" date="2016-10" db="EMBL/GenBank/DDBJ databases">
        <authorList>
            <person name="Varghese N."/>
            <person name="Submissions S."/>
        </authorList>
    </citation>
    <scope>NUCLEOTIDE SEQUENCE [LARGE SCALE GENOMIC DNA]</scope>
    <source>
        <strain evidence="6">CGMCC 1.10784</strain>
    </source>
</reference>
<protein>
    <submittedName>
        <fullName evidence="5">DNA-binding transcriptional regulator, MarR family</fullName>
    </submittedName>
</protein>
<evidence type="ECO:0000256" key="2">
    <source>
        <dbReference type="ARBA" id="ARBA00023125"/>
    </source>
</evidence>
<evidence type="ECO:0000256" key="3">
    <source>
        <dbReference type="ARBA" id="ARBA00023163"/>
    </source>
</evidence>
<dbReference type="OrthoDB" id="166070at2"/>
<sequence length="155" mass="17798">MTNANEELIGFIGQFRTFLKNVNNEWSRKTMSGMNYTQFKVLFTLHTSGSRKVSEMAEVLGLTSGAITGIADKLVAEEWISRERANDDRRVVYIELTPKGKAMVDDVLESQKETFSSFFNALPEEDIQHLRRIFTQLLVNMDNKTPTEKERKSNE</sequence>
<dbReference type="GO" id="GO:0003700">
    <property type="term" value="F:DNA-binding transcription factor activity"/>
    <property type="evidence" value="ECO:0007669"/>
    <property type="project" value="InterPro"/>
</dbReference>
<feature type="domain" description="HTH marR-type" evidence="4">
    <location>
        <begin position="1"/>
        <end position="139"/>
    </location>
</feature>
<keyword evidence="6" id="KW-1185">Reference proteome</keyword>
<name>A0A1I2D2B4_9BACL</name>
<dbReference type="RefSeq" id="WP_091188110.1">
    <property type="nucleotide sequence ID" value="NZ_FOMT01000004.1"/>
</dbReference>
<dbReference type="InterPro" id="IPR036390">
    <property type="entry name" value="WH_DNA-bd_sf"/>
</dbReference>
<keyword evidence="3" id="KW-0804">Transcription</keyword>
<gene>
    <name evidence="5" type="ORF">SAMN05216378_3907</name>
</gene>
<dbReference type="InterPro" id="IPR000835">
    <property type="entry name" value="HTH_MarR-typ"/>
</dbReference>
<dbReference type="SUPFAM" id="SSF46785">
    <property type="entry name" value="Winged helix' DNA-binding domain"/>
    <property type="match status" value="1"/>
</dbReference>
<dbReference type="EMBL" id="FOMT01000004">
    <property type="protein sequence ID" value="SFE74193.1"/>
    <property type="molecule type" value="Genomic_DNA"/>
</dbReference>
<evidence type="ECO:0000313" key="6">
    <source>
        <dbReference type="Proteomes" id="UP000198855"/>
    </source>
</evidence>
<dbReference type="Pfam" id="PF01047">
    <property type="entry name" value="MarR"/>
    <property type="match status" value="1"/>
</dbReference>
<dbReference type="PROSITE" id="PS50995">
    <property type="entry name" value="HTH_MARR_2"/>
    <property type="match status" value="1"/>
</dbReference>
<dbReference type="SMART" id="SM00347">
    <property type="entry name" value="HTH_MARR"/>
    <property type="match status" value="1"/>
</dbReference>
<dbReference type="PRINTS" id="PR00598">
    <property type="entry name" value="HTHMARR"/>
</dbReference>
<evidence type="ECO:0000259" key="4">
    <source>
        <dbReference type="PROSITE" id="PS50995"/>
    </source>
</evidence>
<dbReference type="InterPro" id="IPR023187">
    <property type="entry name" value="Tscrpt_reg_MarR-type_CS"/>
</dbReference>
<organism evidence="5 6">
    <name type="scientific">Paenibacillus catalpae</name>
    <dbReference type="NCBI Taxonomy" id="1045775"/>
    <lineage>
        <taxon>Bacteria</taxon>
        <taxon>Bacillati</taxon>
        <taxon>Bacillota</taxon>
        <taxon>Bacilli</taxon>
        <taxon>Bacillales</taxon>
        <taxon>Paenibacillaceae</taxon>
        <taxon>Paenibacillus</taxon>
    </lineage>
</organism>
<dbReference type="PANTHER" id="PTHR42756:SF1">
    <property type="entry name" value="TRANSCRIPTIONAL REPRESSOR OF EMRAB OPERON"/>
    <property type="match status" value="1"/>
</dbReference>